<keyword evidence="3" id="KW-0145">Chemotaxis</keyword>
<protein>
    <submittedName>
        <fullName evidence="15">HAMP domain-containing protein</fullName>
    </submittedName>
    <submittedName>
        <fullName evidence="16">Methyl-accepting chemotaxis protein</fullName>
    </submittedName>
</protein>
<evidence type="ECO:0000256" key="4">
    <source>
        <dbReference type="ARBA" id="ARBA00022692"/>
    </source>
</evidence>
<evidence type="ECO:0000313" key="16">
    <source>
        <dbReference type="EMBL" id="PAD80565.1"/>
    </source>
</evidence>
<dbReference type="Pfam" id="PF02743">
    <property type="entry name" value="dCache_1"/>
    <property type="match status" value="1"/>
</dbReference>
<dbReference type="Gene3D" id="1.10.287.950">
    <property type="entry name" value="Methyl-accepting chemotaxis protein"/>
    <property type="match status" value="1"/>
</dbReference>
<evidence type="ECO:0000259" key="14">
    <source>
        <dbReference type="PROSITE" id="PS50885"/>
    </source>
</evidence>
<keyword evidence="18" id="KW-1185">Reference proteome</keyword>
<dbReference type="SMART" id="SM00304">
    <property type="entry name" value="HAMP"/>
    <property type="match status" value="1"/>
</dbReference>
<evidence type="ECO:0000256" key="8">
    <source>
        <dbReference type="ARBA" id="ARBA00029447"/>
    </source>
</evidence>
<dbReference type="Gene3D" id="1.10.8.500">
    <property type="entry name" value="HAMP domain in histidine kinase"/>
    <property type="match status" value="1"/>
</dbReference>
<evidence type="ECO:0000256" key="6">
    <source>
        <dbReference type="ARBA" id="ARBA00023136"/>
    </source>
</evidence>
<keyword evidence="7 9" id="KW-0807">Transducer</keyword>
<feature type="compositionally biased region" description="Basic and acidic residues" evidence="11">
    <location>
        <begin position="1"/>
        <end position="33"/>
    </location>
</feature>
<evidence type="ECO:0000256" key="1">
    <source>
        <dbReference type="ARBA" id="ARBA00004651"/>
    </source>
</evidence>
<evidence type="ECO:0000256" key="2">
    <source>
        <dbReference type="ARBA" id="ARBA00022475"/>
    </source>
</evidence>
<keyword evidence="2" id="KW-1003">Cell membrane</keyword>
<dbReference type="CDD" id="cd06225">
    <property type="entry name" value="HAMP"/>
    <property type="match status" value="1"/>
</dbReference>
<dbReference type="InterPro" id="IPR033479">
    <property type="entry name" value="dCache_1"/>
</dbReference>
<evidence type="ECO:0000256" key="9">
    <source>
        <dbReference type="PROSITE-ProRule" id="PRU00284"/>
    </source>
</evidence>
<dbReference type="GO" id="GO:0006935">
    <property type="term" value="P:chemotaxis"/>
    <property type="evidence" value="ECO:0007669"/>
    <property type="project" value="UniProtKB-KW"/>
</dbReference>
<dbReference type="Gene3D" id="3.30.450.20">
    <property type="entry name" value="PAS domain"/>
    <property type="match status" value="1"/>
</dbReference>
<dbReference type="PROSITE" id="PS50885">
    <property type="entry name" value="HAMP"/>
    <property type="match status" value="1"/>
</dbReference>
<gene>
    <name evidence="16" type="ORF">CHH67_00240</name>
    <name evidence="15" type="ORF">GNP94_00295</name>
</gene>
<feature type="transmembrane region" description="Helical" evidence="12">
    <location>
        <begin position="354"/>
        <end position="377"/>
    </location>
</feature>
<dbReference type="EMBL" id="NPBY01000001">
    <property type="protein sequence ID" value="PAD80565.1"/>
    <property type="molecule type" value="Genomic_DNA"/>
</dbReference>
<dbReference type="OrthoDB" id="9760371at2"/>
<evidence type="ECO:0000256" key="5">
    <source>
        <dbReference type="ARBA" id="ARBA00022989"/>
    </source>
</evidence>
<dbReference type="PROSITE" id="PS50111">
    <property type="entry name" value="CHEMOTAXIS_TRANSDUC_2"/>
    <property type="match status" value="1"/>
</dbReference>
<feature type="domain" description="HAMP" evidence="14">
    <location>
        <begin position="378"/>
        <end position="430"/>
    </location>
</feature>
<organism evidence="16 17">
    <name type="scientific">Paenibacillus campinasensis</name>
    <dbReference type="NCBI Taxonomy" id="66347"/>
    <lineage>
        <taxon>Bacteria</taxon>
        <taxon>Bacillati</taxon>
        <taxon>Bacillota</taxon>
        <taxon>Bacilli</taxon>
        <taxon>Bacillales</taxon>
        <taxon>Paenibacillaceae</taxon>
        <taxon>Paenibacillus</taxon>
    </lineage>
</organism>
<keyword evidence="4 12" id="KW-0812">Transmembrane</keyword>
<comment type="caution">
    <text evidence="16">The sequence shown here is derived from an EMBL/GenBank/DDBJ whole genome shotgun (WGS) entry which is preliminary data.</text>
</comment>
<keyword evidence="10" id="KW-0175">Coiled coil</keyword>
<evidence type="ECO:0000256" key="12">
    <source>
        <dbReference type="SAM" id="Phobius"/>
    </source>
</evidence>
<dbReference type="CDD" id="cd18774">
    <property type="entry name" value="PDC2_HK_sensor"/>
    <property type="match status" value="1"/>
</dbReference>
<evidence type="ECO:0000313" key="15">
    <source>
        <dbReference type="EMBL" id="MUG64441.1"/>
    </source>
</evidence>
<feature type="transmembrane region" description="Helical" evidence="12">
    <location>
        <begin position="73"/>
        <end position="93"/>
    </location>
</feature>
<dbReference type="Proteomes" id="UP000215596">
    <property type="component" value="Unassembled WGS sequence"/>
</dbReference>
<evidence type="ECO:0000256" key="3">
    <source>
        <dbReference type="ARBA" id="ARBA00022500"/>
    </source>
</evidence>
<feature type="coiled-coil region" evidence="10">
    <location>
        <begin position="698"/>
        <end position="732"/>
    </location>
</feature>
<evidence type="ECO:0000256" key="10">
    <source>
        <dbReference type="SAM" id="Coils"/>
    </source>
</evidence>
<sequence>MSDVEQQEKKPKQDKLKDKKNREKKDKKPKEGKGLFSSWSSKGIHNVKSVASSAVTAFGKTSFNPAKSVGIRLFLVFFTAIVAFVVILGWLSYNQARNTIVKNAANANQQMIIQTSEKIDIILDKYENMGRQIFYDNDLQKLLYSFKHDNLSDYDKFTVERSIRDRLSNQITSDSVIRAMYLIPTDQEIMISAGQVSADAKSVYEEPWFIELKEGTQKLTWVPTKANSGAPYFTVARALGSMNDLNSTYVVMIDLDVSVLNEQLAGINLGDQGQLQLVSPEGTVVSSSVIGLNGTETNLSFLQELPEDSRTDNLTTRDEEHRSVLAVYNKLATNDWKLVGVVQERELTKDATSILFITWIVAAVDVVVAILIGIWMVRMIARPLGKLNLLMKEGAKGNLNVRTDHKGQDEIGQLSASFNDMMEQITKLVQQTNNTAQDVLSTAAELSDASKKTAISAKEIAVATEEIANGASSLAVEAERGSDLTNHISQQMKVVVNANEEMGKSARHVESSSELGTKHLNDLLDKTHQTEDMTRSMMRKVDELKETTSSVVKVLDVMQNITKQTNILSLNATIEAARAGAAGRGFMVVADEIRQLAEQSRQSIDMVSQITDRIMTEMNETVQVLLDANPLFKAQMDAVKETSDIFLSVRQQMGEFIERLDSATSSIGELNDSQNVLSEAMSNVSAVAEESSATSEEVASLSNEQQNISNQLVNLSSKLENVSKELKETLSRFTV</sequence>
<keyword evidence="6 12" id="KW-0472">Membrane</keyword>
<evidence type="ECO:0000313" key="18">
    <source>
        <dbReference type="Proteomes" id="UP000435177"/>
    </source>
</evidence>
<evidence type="ECO:0000256" key="7">
    <source>
        <dbReference type="ARBA" id="ARBA00023224"/>
    </source>
</evidence>
<dbReference type="GO" id="GO:0005886">
    <property type="term" value="C:plasma membrane"/>
    <property type="evidence" value="ECO:0007669"/>
    <property type="project" value="UniProtKB-SubCell"/>
</dbReference>
<comment type="subcellular location">
    <subcellularLocation>
        <location evidence="1">Cell membrane</location>
        <topology evidence="1">Multi-pass membrane protein</topology>
    </subcellularLocation>
</comment>
<dbReference type="SUPFAM" id="SSF58104">
    <property type="entry name" value="Methyl-accepting chemotaxis protein (MCP) signaling domain"/>
    <property type="match status" value="1"/>
</dbReference>
<dbReference type="AlphaFoldDB" id="A0A268F5B8"/>
<dbReference type="EMBL" id="WOAA01000001">
    <property type="protein sequence ID" value="MUG64441.1"/>
    <property type="molecule type" value="Genomic_DNA"/>
</dbReference>
<evidence type="ECO:0000259" key="13">
    <source>
        <dbReference type="PROSITE" id="PS50111"/>
    </source>
</evidence>
<feature type="region of interest" description="Disordered" evidence="11">
    <location>
        <begin position="1"/>
        <end position="39"/>
    </location>
</feature>
<dbReference type="Proteomes" id="UP000435177">
    <property type="component" value="Unassembled WGS sequence"/>
</dbReference>
<evidence type="ECO:0000256" key="11">
    <source>
        <dbReference type="SAM" id="MobiDB-lite"/>
    </source>
</evidence>
<dbReference type="RefSeq" id="WP_095262969.1">
    <property type="nucleotide sequence ID" value="NZ_NPBY01000001.1"/>
</dbReference>
<accession>A0A268F5B8</accession>
<evidence type="ECO:0000313" key="17">
    <source>
        <dbReference type="Proteomes" id="UP000215596"/>
    </source>
</evidence>
<reference evidence="15 18" key="2">
    <citation type="submission" date="2019-11" db="EMBL/GenBank/DDBJ databases">
        <title>Draft genome sequences of five Paenibacillus species of dairy origin.</title>
        <authorList>
            <person name="Olajide A.M."/>
            <person name="Chen S."/>
            <person name="Lapointe G."/>
        </authorList>
    </citation>
    <scope>NUCLEOTIDE SEQUENCE [LARGE SCALE GENOMIC DNA]</scope>
    <source>
        <strain evidence="15 18">3CS1</strain>
    </source>
</reference>
<dbReference type="InterPro" id="IPR003660">
    <property type="entry name" value="HAMP_dom"/>
</dbReference>
<dbReference type="PANTHER" id="PTHR32089:SF112">
    <property type="entry name" value="LYSOZYME-LIKE PROTEIN-RELATED"/>
    <property type="match status" value="1"/>
</dbReference>
<dbReference type="PANTHER" id="PTHR32089">
    <property type="entry name" value="METHYL-ACCEPTING CHEMOTAXIS PROTEIN MCPB"/>
    <property type="match status" value="1"/>
</dbReference>
<dbReference type="Pfam" id="PF00672">
    <property type="entry name" value="HAMP"/>
    <property type="match status" value="1"/>
</dbReference>
<dbReference type="GO" id="GO:0007165">
    <property type="term" value="P:signal transduction"/>
    <property type="evidence" value="ECO:0007669"/>
    <property type="project" value="UniProtKB-KW"/>
</dbReference>
<name>A0A268F5B8_9BACL</name>
<dbReference type="SMART" id="SM00283">
    <property type="entry name" value="MA"/>
    <property type="match status" value="1"/>
</dbReference>
<keyword evidence="5 12" id="KW-1133">Transmembrane helix</keyword>
<reference evidence="16 17" key="1">
    <citation type="submission" date="2017-07" db="EMBL/GenBank/DDBJ databases">
        <title>Isolation and whole genome analysis of endospore-forming bacteria from heroin.</title>
        <authorList>
            <person name="Kalinowski J."/>
            <person name="Ahrens B."/>
            <person name="Al-Dilaimi A."/>
            <person name="Winkler A."/>
            <person name="Wibberg D."/>
            <person name="Schleenbecker U."/>
            <person name="Ruckert C."/>
            <person name="Wolfel R."/>
            <person name="Grass G."/>
        </authorList>
    </citation>
    <scope>NUCLEOTIDE SEQUENCE [LARGE SCALE GENOMIC DNA]</scope>
    <source>
        <strain evidence="16 17">7537-G1</strain>
    </source>
</reference>
<dbReference type="Pfam" id="PF00015">
    <property type="entry name" value="MCPsignal"/>
    <property type="match status" value="1"/>
</dbReference>
<proteinExistence type="inferred from homology"/>
<dbReference type="InterPro" id="IPR004089">
    <property type="entry name" value="MCPsignal_dom"/>
</dbReference>
<comment type="similarity">
    <text evidence="8">Belongs to the methyl-accepting chemotaxis (MCP) protein family.</text>
</comment>
<feature type="domain" description="Methyl-accepting transducer" evidence="13">
    <location>
        <begin position="449"/>
        <end position="699"/>
    </location>
</feature>